<gene>
    <name evidence="2" type="ORF">BJX67DRAFT_188630</name>
</gene>
<feature type="compositionally biased region" description="Acidic residues" evidence="1">
    <location>
        <begin position="373"/>
        <end position="391"/>
    </location>
</feature>
<protein>
    <submittedName>
        <fullName evidence="2">Uncharacterized protein</fullName>
    </submittedName>
</protein>
<comment type="caution">
    <text evidence="2">The sequence shown here is derived from an EMBL/GenBank/DDBJ whole genome shotgun (WGS) entry which is preliminary data.</text>
</comment>
<name>A0ABR4LLW4_9EURO</name>
<keyword evidence="3" id="KW-1185">Reference proteome</keyword>
<feature type="compositionally biased region" description="Basic and acidic residues" evidence="1">
    <location>
        <begin position="215"/>
        <end position="230"/>
    </location>
</feature>
<dbReference type="GeneID" id="98140359"/>
<reference evidence="2 3" key="1">
    <citation type="submission" date="2024-07" db="EMBL/GenBank/DDBJ databases">
        <title>Section-level genome sequencing and comparative genomics of Aspergillus sections Usti and Cavernicolus.</title>
        <authorList>
            <consortium name="Lawrence Berkeley National Laboratory"/>
            <person name="Nybo J.L."/>
            <person name="Vesth T.C."/>
            <person name="Theobald S."/>
            <person name="Frisvad J.C."/>
            <person name="Larsen T.O."/>
            <person name="Kjaerboelling I."/>
            <person name="Rothschild-Mancinelli K."/>
            <person name="Lyhne E.K."/>
            <person name="Kogle M.E."/>
            <person name="Barry K."/>
            <person name="Clum A."/>
            <person name="Na H."/>
            <person name="Ledsgaard L."/>
            <person name="Lin J."/>
            <person name="Lipzen A."/>
            <person name="Kuo A."/>
            <person name="Riley R."/>
            <person name="Mondo S."/>
            <person name="Labutti K."/>
            <person name="Haridas S."/>
            <person name="Pangalinan J."/>
            <person name="Salamov A.A."/>
            <person name="Simmons B.A."/>
            <person name="Magnuson J.K."/>
            <person name="Chen J."/>
            <person name="Drula E."/>
            <person name="Henrissat B."/>
            <person name="Wiebenga A."/>
            <person name="Lubbers R.J."/>
            <person name="Gomes A.C."/>
            <person name="Macurrencykelacurrency M.R."/>
            <person name="Stajich J."/>
            <person name="Grigoriev I.V."/>
            <person name="Mortensen U.H."/>
            <person name="De Vries R.P."/>
            <person name="Baker S.E."/>
            <person name="Andersen M.R."/>
        </authorList>
    </citation>
    <scope>NUCLEOTIDE SEQUENCE [LARGE SCALE GENOMIC DNA]</scope>
    <source>
        <strain evidence="2 3">CBS 449.75</strain>
    </source>
</reference>
<evidence type="ECO:0000256" key="1">
    <source>
        <dbReference type="SAM" id="MobiDB-lite"/>
    </source>
</evidence>
<accession>A0ABR4LLW4</accession>
<feature type="region of interest" description="Disordered" evidence="1">
    <location>
        <begin position="1"/>
        <end position="38"/>
    </location>
</feature>
<dbReference type="RefSeq" id="XP_070884103.1">
    <property type="nucleotide sequence ID" value="XM_071025287.1"/>
</dbReference>
<evidence type="ECO:0000313" key="2">
    <source>
        <dbReference type="EMBL" id="KAL2865124.1"/>
    </source>
</evidence>
<feature type="region of interest" description="Disordered" evidence="1">
    <location>
        <begin position="452"/>
        <end position="477"/>
    </location>
</feature>
<evidence type="ECO:0000313" key="3">
    <source>
        <dbReference type="Proteomes" id="UP001610432"/>
    </source>
</evidence>
<feature type="compositionally biased region" description="Polar residues" evidence="1">
    <location>
        <begin position="1"/>
        <end position="10"/>
    </location>
</feature>
<dbReference type="Proteomes" id="UP001610432">
    <property type="component" value="Unassembled WGS sequence"/>
</dbReference>
<feature type="compositionally biased region" description="Basic residues" evidence="1">
    <location>
        <begin position="462"/>
        <end position="472"/>
    </location>
</feature>
<feature type="compositionally biased region" description="Basic residues" evidence="1">
    <location>
        <begin position="340"/>
        <end position="356"/>
    </location>
</feature>
<feature type="compositionally biased region" description="Basic and acidic residues" evidence="1">
    <location>
        <begin position="325"/>
        <end position="335"/>
    </location>
</feature>
<dbReference type="EMBL" id="JBFXLQ010000034">
    <property type="protein sequence ID" value="KAL2865124.1"/>
    <property type="molecule type" value="Genomic_DNA"/>
</dbReference>
<sequence>MTLVNMNPPMSHQHHPPTRPGEDPHNPYNNPPGVRNHDHLANQMSQLHLHQDRYNEARPRNSIVPIRADEDADKFYVGYTFFKAPPTPGHNPSWSKADKTRMNLSQSDLLTLVQKKAKRVPVMDQYQNLKMIRRAHVDGLIEDLRQSDPQYHWSCVYVKEEERDVKGKSYPRGSYETSSMDIILMGEPINPRAPRARRVNTGDTVHGPVHTQQHIPKEPHPFFGGDHAEQWRGPAFQQVPTPPHLHNAQQAPAQFHQHVPHSQPPPHNTAGEPQYPQQGHWPQNIPMGHPPRPTPAVHNPVNPGPADHPTTRAQDTGPKGAAKSPDIRHHEHENPNQKASRNHQAKSEKKHNKSMGHVHGSEPDLVYDSTSSGEDDSLTPGYDDEDSEDEFSERNTRAPKTPLPWRGSLHRGYSSSQPHHSCRTHTRRDPQWRGDHIVGRQREDAAIDLTPASSGFAPMRLGKTHGGGRRMARPYESQPRVIHQQVSSDDLELELMSQIRGRARNDIRSRMLNDWEADLEEREKLFEYRKQMFKETMYNDRMEEGGFPGRSRSLRQPLTAYPHNYLPRALH</sequence>
<organism evidence="2 3">
    <name type="scientific">Aspergillus lucknowensis</name>
    <dbReference type="NCBI Taxonomy" id="176173"/>
    <lineage>
        <taxon>Eukaryota</taxon>
        <taxon>Fungi</taxon>
        <taxon>Dikarya</taxon>
        <taxon>Ascomycota</taxon>
        <taxon>Pezizomycotina</taxon>
        <taxon>Eurotiomycetes</taxon>
        <taxon>Eurotiomycetidae</taxon>
        <taxon>Eurotiales</taxon>
        <taxon>Aspergillaceae</taxon>
        <taxon>Aspergillus</taxon>
        <taxon>Aspergillus subgen. Nidulantes</taxon>
    </lineage>
</organism>
<proteinExistence type="predicted"/>
<feature type="region of interest" description="Disordered" evidence="1">
    <location>
        <begin position="206"/>
        <end position="430"/>
    </location>
</feature>